<sequence length="222" mass="23933">MSVFVSGLIIGLSLIVAIGPQNALIIKQGIKREHVVPILIVCLLSDVILILGGTLGVGVLVESAPMFLSVLKWFGAAYLAYFAFTCFRDAAAPSETGIVAEESPRSHSLEGGDVLVKTAPTRTRKRTSWHRPVLTALAFTWLNPVAYIDALVMLGGIANQHGEVLRWNFAAGALVSSAIWFPTIGFLSVKGASILQRPAIWRIINVAIGCLMIFMTIKLVLH</sequence>
<dbReference type="Pfam" id="PF01810">
    <property type="entry name" value="LysE"/>
    <property type="match status" value="1"/>
</dbReference>
<dbReference type="GO" id="GO:0005886">
    <property type="term" value="C:plasma membrane"/>
    <property type="evidence" value="ECO:0007669"/>
    <property type="project" value="UniProtKB-SubCell"/>
</dbReference>
<feature type="transmembrane region" description="Helical" evidence="6">
    <location>
        <begin position="133"/>
        <end position="157"/>
    </location>
</feature>
<feature type="transmembrane region" description="Helical" evidence="6">
    <location>
        <begin position="199"/>
        <end position="221"/>
    </location>
</feature>
<name>A0A6B8VCH4_9CORY</name>
<feature type="transmembrane region" description="Helical" evidence="6">
    <location>
        <begin position="169"/>
        <end position="187"/>
    </location>
</feature>
<dbReference type="RefSeq" id="WP_156192210.1">
    <property type="nucleotide sequence ID" value="NZ_CP046452.1"/>
</dbReference>
<keyword evidence="3 6" id="KW-0812">Transmembrane</keyword>
<keyword evidence="2" id="KW-1003">Cell membrane</keyword>
<dbReference type="InterPro" id="IPR001123">
    <property type="entry name" value="LeuE-type"/>
</dbReference>
<proteinExistence type="predicted"/>
<dbReference type="PANTHER" id="PTHR30086:SF20">
    <property type="entry name" value="ARGININE EXPORTER PROTEIN ARGO-RELATED"/>
    <property type="match status" value="1"/>
</dbReference>
<comment type="subcellular location">
    <subcellularLocation>
        <location evidence="1">Cell membrane</location>
        <topology evidence="1">Multi-pass membrane protein</topology>
    </subcellularLocation>
</comment>
<feature type="transmembrane region" description="Helical" evidence="6">
    <location>
        <begin position="6"/>
        <end position="26"/>
    </location>
</feature>
<evidence type="ECO:0000256" key="5">
    <source>
        <dbReference type="ARBA" id="ARBA00023136"/>
    </source>
</evidence>
<organism evidence="7 8">
    <name type="scientific">Corynebacterium kalinowskii</name>
    <dbReference type="NCBI Taxonomy" id="2675216"/>
    <lineage>
        <taxon>Bacteria</taxon>
        <taxon>Bacillati</taxon>
        <taxon>Actinomycetota</taxon>
        <taxon>Actinomycetes</taxon>
        <taxon>Mycobacteriales</taxon>
        <taxon>Corynebacteriaceae</taxon>
        <taxon>Corynebacterium</taxon>
    </lineage>
</organism>
<evidence type="ECO:0000313" key="7">
    <source>
        <dbReference type="EMBL" id="QGU01833.1"/>
    </source>
</evidence>
<keyword evidence="8" id="KW-1185">Reference proteome</keyword>
<evidence type="ECO:0000256" key="1">
    <source>
        <dbReference type="ARBA" id="ARBA00004651"/>
    </source>
</evidence>
<feature type="transmembrane region" description="Helical" evidence="6">
    <location>
        <begin position="38"/>
        <end position="60"/>
    </location>
</feature>
<dbReference type="KEGG" id="ckw:CKALI_04775"/>
<evidence type="ECO:0000256" key="4">
    <source>
        <dbReference type="ARBA" id="ARBA00022989"/>
    </source>
</evidence>
<dbReference type="PANTHER" id="PTHR30086">
    <property type="entry name" value="ARGININE EXPORTER PROTEIN ARGO"/>
    <property type="match status" value="1"/>
</dbReference>
<dbReference type="Proteomes" id="UP000427071">
    <property type="component" value="Chromosome"/>
</dbReference>
<keyword evidence="4 6" id="KW-1133">Transmembrane helix</keyword>
<dbReference type="EMBL" id="CP046452">
    <property type="protein sequence ID" value="QGU01833.1"/>
    <property type="molecule type" value="Genomic_DNA"/>
</dbReference>
<keyword evidence="5 6" id="KW-0472">Membrane</keyword>
<accession>A0A6B8VCH4</accession>
<feature type="transmembrane region" description="Helical" evidence="6">
    <location>
        <begin position="66"/>
        <end position="84"/>
    </location>
</feature>
<evidence type="ECO:0000313" key="8">
    <source>
        <dbReference type="Proteomes" id="UP000427071"/>
    </source>
</evidence>
<dbReference type="GO" id="GO:0015171">
    <property type="term" value="F:amino acid transmembrane transporter activity"/>
    <property type="evidence" value="ECO:0007669"/>
    <property type="project" value="TreeGrafter"/>
</dbReference>
<reference evidence="8" key="1">
    <citation type="submission" date="2019-11" db="EMBL/GenBank/DDBJ databases">
        <title>Complete genome sequence of Corynebacterium kalinowskii 1959, a novel Corynebacterium species isolated from soil of a small paddock in Vilsendorf, Germany.</title>
        <authorList>
            <person name="Schaffert L."/>
            <person name="Ruwe M."/>
            <person name="Milse J."/>
            <person name="Hanuschka K."/>
            <person name="Ortseifen V."/>
            <person name="Droste J."/>
            <person name="Brandt D."/>
            <person name="Schlueter L."/>
            <person name="Kutter Y."/>
            <person name="Vinke S."/>
            <person name="Viehoefer P."/>
            <person name="Jacob L."/>
            <person name="Luebke N.-C."/>
            <person name="Schulte-Berndt E."/>
            <person name="Hain C."/>
            <person name="Linder M."/>
            <person name="Schmidt P."/>
            <person name="Wollenschlaeger L."/>
            <person name="Luttermann T."/>
            <person name="Thieme E."/>
            <person name="Hassa J."/>
            <person name="Haak M."/>
            <person name="Wittchen M."/>
            <person name="Mentz A."/>
            <person name="Persicke M."/>
            <person name="Busche T."/>
            <person name="Ruckert C."/>
        </authorList>
    </citation>
    <scope>NUCLEOTIDE SEQUENCE [LARGE SCALE GENOMIC DNA]</scope>
    <source>
        <strain evidence="8">1959</strain>
    </source>
</reference>
<gene>
    <name evidence="7" type="primary">argO</name>
    <name evidence="7" type="ORF">CKALI_04775</name>
</gene>
<dbReference type="AlphaFoldDB" id="A0A6B8VCH4"/>
<evidence type="ECO:0000256" key="2">
    <source>
        <dbReference type="ARBA" id="ARBA00022475"/>
    </source>
</evidence>
<protein>
    <submittedName>
        <fullName evidence="7">Arginine exporter protein ArgO</fullName>
    </submittedName>
</protein>
<evidence type="ECO:0000256" key="6">
    <source>
        <dbReference type="SAM" id="Phobius"/>
    </source>
</evidence>
<evidence type="ECO:0000256" key="3">
    <source>
        <dbReference type="ARBA" id="ARBA00022692"/>
    </source>
</evidence>